<evidence type="ECO:0008006" key="4">
    <source>
        <dbReference type="Google" id="ProtNLM"/>
    </source>
</evidence>
<accession>M5RT00</accession>
<keyword evidence="3" id="KW-1185">Reference proteome</keyword>
<organism evidence="2 3">
    <name type="scientific">Rhodopirellula maiorica SM1</name>
    <dbReference type="NCBI Taxonomy" id="1265738"/>
    <lineage>
        <taxon>Bacteria</taxon>
        <taxon>Pseudomonadati</taxon>
        <taxon>Planctomycetota</taxon>
        <taxon>Planctomycetia</taxon>
        <taxon>Pirellulales</taxon>
        <taxon>Pirellulaceae</taxon>
        <taxon>Novipirellula</taxon>
    </lineage>
</organism>
<sequence length="87" mass="10151">MKRPVWMSEEEFAKSQDLAELYLQRWQVALDIRSLKTHMQMEHLRCKRPSMVRKEKPHALMSSMMNRPNTKGGKGSGGIFCPRTESD</sequence>
<feature type="region of interest" description="Disordered" evidence="1">
    <location>
        <begin position="63"/>
        <end position="87"/>
    </location>
</feature>
<name>M5RT00_9BACT</name>
<dbReference type="Proteomes" id="UP000011991">
    <property type="component" value="Unassembled WGS sequence"/>
</dbReference>
<gene>
    <name evidence="2" type="ORF">RMSM_00758</name>
</gene>
<evidence type="ECO:0000313" key="2">
    <source>
        <dbReference type="EMBL" id="EMI22311.1"/>
    </source>
</evidence>
<reference evidence="2 3" key="1">
    <citation type="journal article" date="2013" name="Mar. Genomics">
        <title>Expression of sulfatases in Rhodopirellula baltica and the diversity of sulfatases in the genus Rhodopirellula.</title>
        <authorList>
            <person name="Wegner C.E."/>
            <person name="Richter-Heitmann T."/>
            <person name="Klindworth A."/>
            <person name="Klockow C."/>
            <person name="Richter M."/>
            <person name="Achstetter T."/>
            <person name="Glockner F.O."/>
            <person name="Harder J."/>
        </authorList>
    </citation>
    <scope>NUCLEOTIDE SEQUENCE [LARGE SCALE GENOMIC DNA]</scope>
    <source>
        <strain evidence="2 3">SM1</strain>
    </source>
</reference>
<evidence type="ECO:0000313" key="3">
    <source>
        <dbReference type="Proteomes" id="UP000011991"/>
    </source>
</evidence>
<evidence type="ECO:0000256" key="1">
    <source>
        <dbReference type="SAM" id="MobiDB-lite"/>
    </source>
</evidence>
<proteinExistence type="predicted"/>
<dbReference type="AlphaFoldDB" id="M5RT00"/>
<comment type="caution">
    <text evidence="2">The sequence shown here is derived from an EMBL/GenBank/DDBJ whole genome shotgun (WGS) entry which is preliminary data.</text>
</comment>
<dbReference type="PATRIC" id="fig|1265738.3.peg.756"/>
<protein>
    <recommendedName>
        <fullName evidence="4">Transposase</fullName>
    </recommendedName>
</protein>
<dbReference type="EMBL" id="ANOG01000119">
    <property type="protein sequence ID" value="EMI22311.1"/>
    <property type="molecule type" value="Genomic_DNA"/>
</dbReference>